<protein>
    <submittedName>
        <fullName evidence="1">Uncharacterized protein</fullName>
    </submittedName>
</protein>
<proteinExistence type="predicted"/>
<organism evidence="1 2">
    <name type="scientific">Stylosanthes scabra</name>
    <dbReference type="NCBI Taxonomy" id="79078"/>
    <lineage>
        <taxon>Eukaryota</taxon>
        <taxon>Viridiplantae</taxon>
        <taxon>Streptophyta</taxon>
        <taxon>Embryophyta</taxon>
        <taxon>Tracheophyta</taxon>
        <taxon>Spermatophyta</taxon>
        <taxon>Magnoliopsida</taxon>
        <taxon>eudicotyledons</taxon>
        <taxon>Gunneridae</taxon>
        <taxon>Pentapetalae</taxon>
        <taxon>rosids</taxon>
        <taxon>fabids</taxon>
        <taxon>Fabales</taxon>
        <taxon>Fabaceae</taxon>
        <taxon>Papilionoideae</taxon>
        <taxon>50 kb inversion clade</taxon>
        <taxon>dalbergioids sensu lato</taxon>
        <taxon>Dalbergieae</taxon>
        <taxon>Pterocarpus clade</taxon>
        <taxon>Stylosanthes</taxon>
    </lineage>
</organism>
<accession>A0ABU6VNS7</accession>
<name>A0ABU6VNS7_9FABA</name>
<dbReference type="EMBL" id="JASCZI010152013">
    <property type="protein sequence ID" value="MED6175174.1"/>
    <property type="molecule type" value="Genomic_DNA"/>
</dbReference>
<reference evidence="1 2" key="1">
    <citation type="journal article" date="2023" name="Plants (Basel)">
        <title>Bridging the Gap: Combining Genomics and Transcriptomics Approaches to Understand Stylosanthes scabra, an Orphan Legume from the Brazilian Caatinga.</title>
        <authorList>
            <person name="Ferreira-Neto J.R.C."/>
            <person name="da Silva M.D."/>
            <person name="Binneck E."/>
            <person name="de Melo N.F."/>
            <person name="da Silva R.H."/>
            <person name="de Melo A.L.T.M."/>
            <person name="Pandolfi V."/>
            <person name="Bustamante F.O."/>
            <person name="Brasileiro-Vidal A.C."/>
            <person name="Benko-Iseppon A.M."/>
        </authorList>
    </citation>
    <scope>NUCLEOTIDE SEQUENCE [LARGE SCALE GENOMIC DNA]</scope>
    <source>
        <tissue evidence="1">Leaves</tissue>
    </source>
</reference>
<sequence length="86" mass="10075">WRSWRRVRRCRDGGAWRRCGTNDSGTVTDLRGMMQTGTTISRICANKGMMMAGRRRQRLRRRLATDQREVVESFSLSLFRRLLDPG</sequence>
<feature type="non-terminal residue" evidence="1">
    <location>
        <position position="1"/>
    </location>
</feature>
<evidence type="ECO:0000313" key="1">
    <source>
        <dbReference type="EMBL" id="MED6175174.1"/>
    </source>
</evidence>
<gene>
    <name evidence="1" type="ORF">PIB30_075854</name>
</gene>
<comment type="caution">
    <text evidence="1">The sequence shown here is derived from an EMBL/GenBank/DDBJ whole genome shotgun (WGS) entry which is preliminary data.</text>
</comment>
<evidence type="ECO:0000313" key="2">
    <source>
        <dbReference type="Proteomes" id="UP001341840"/>
    </source>
</evidence>
<keyword evidence="2" id="KW-1185">Reference proteome</keyword>
<dbReference type="Proteomes" id="UP001341840">
    <property type="component" value="Unassembled WGS sequence"/>
</dbReference>